<comment type="similarity">
    <text evidence="2">Belongs to the RRG7 family.</text>
</comment>
<organism evidence="5 6">
    <name type="scientific">Lachancea mirantina</name>
    <dbReference type="NCBI Taxonomy" id="1230905"/>
    <lineage>
        <taxon>Eukaryota</taxon>
        <taxon>Fungi</taxon>
        <taxon>Dikarya</taxon>
        <taxon>Ascomycota</taxon>
        <taxon>Saccharomycotina</taxon>
        <taxon>Saccharomycetes</taxon>
        <taxon>Saccharomycetales</taxon>
        <taxon>Saccharomycetaceae</taxon>
        <taxon>Lachancea</taxon>
    </lineage>
</organism>
<protein>
    <recommendedName>
        <fullName evidence="3">Required for respiratory growth protein 7, mitochondrial</fullName>
    </recommendedName>
</protein>
<dbReference type="OrthoDB" id="20734at2759"/>
<dbReference type="EMBL" id="LT598466">
    <property type="protein sequence ID" value="SCU84939.1"/>
    <property type="molecule type" value="Genomic_DNA"/>
</dbReference>
<dbReference type="Pfam" id="PF10356">
    <property type="entry name" value="RRG7"/>
    <property type="match status" value="1"/>
</dbReference>
<evidence type="ECO:0000256" key="4">
    <source>
        <dbReference type="ARBA" id="ARBA00023128"/>
    </source>
</evidence>
<dbReference type="InterPro" id="IPR018828">
    <property type="entry name" value="RRG7"/>
</dbReference>
<gene>
    <name evidence="5" type="ORF">LAMI_0C09494G</name>
</gene>
<comment type="subcellular location">
    <subcellularLocation>
        <location evidence="1">Mitochondrion</location>
    </subcellularLocation>
</comment>
<keyword evidence="4" id="KW-0496">Mitochondrion</keyword>
<dbReference type="GO" id="GO:0005739">
    <property type="term" value="C:mitochondrion"/>
    <property type="evidence" value="ECO:0007669"/>
    <property type="project" value="UniProtKB-SubCell"/>
</dbReference>
<dbReference type="Proteomes" id="UP000191024">
    <property type="component" value="Chromosome C"/>
</dbReference>
<proteinExistence type="inferred from homology"/>
<evidence type="ECO:0000256" key="1">
    <source>
        <dbReference type="ARBA" id="ARBA00004173"/>
    </source>
</evidence>
<evidence type="ECO:0000256" key="3">
    <source>
        <dbReference type="ARBA" id="ARBA00014638"/>
    </source>
</evidence>
<evidence type="ECO:0000313" key="6">
    <source>
        <dbReference type="Proteomes" id="UP000191024"/>
    </source>
</evidence>
<accession>A0A1G4J5F2</accession>
<sequence>MKLISRCVFKRLNHNSSLRAYIAANSRIAGSTLFQGTLYEHTVVRELEEKLLMEKLKVCGGAFDKGVDIRGKWPIERIFEAFNQCLDETDDHGSKRVTVNGTNFKPLRYKIDNSTFKPLNILVQCKGFKHSKITSKEIRESVGAFLLNVRDVKRNATIFFVASPNLLTRDGLMAMNSLAIPMIYIRVGMLKSHQGGYDLENTGKLSNYYENEFAVKLLEGFGIDVWLKTQSYKRAQH</sequence>
<dbReference type="PANTHER" id="PTHR28133:SF1">
    <property type="entry name" value="REQUIRED FOR RESPIRATORY GROWTH PROTEIN 7, MITOCHONDRIAL"/>
    <property type="match status" value="1"/>
</dbReference>
<keyword evidence="6" id="KW-1185">Reference proteome</keyword>
<evidence type="ECO:0000256" key="2">
    <source>
        <dbReference type="ARBA" id="ARBA00009554"/>
    </source>
</evidence>
<dbReference type="PANTHER" id="PTHR28133">
    <property type="entry name" value="REQUIRED FOR RESPIRATORY GROWTH PROTEIN 7, MITOCHONDRIAL"/>
    <property type="match status" value="1"/>
</dbReference>
<evidence type="ECO:0000313" key="5">
    <source>
        <dbReference type="EMBL" id="SCU84939.1"/>
    </source>
</evidence>
<reference evidence="6" key="1">
    <citation type="submission" date="2016-03" db="EMBL/GenBank/DDBJ databases">
        <authorList>
            <person name="Devillers H."/>
        </authorList>
    </citation>
    <scope>NUCLEOTIDE SEQUENCE [LARGE SCALE GENOMIC DNA]</scope>
</reference>
<name>A0A1G4J5F2_9SACH</name>
<dbReference type="AlphaFoldDB" id="A0A1G4J5F2"/>